<dbReference type="InterPro" id="IPR001763">
    <property type="entry name" value="Rhodanese-like_dom"/>
</dbReference>
<evidence type="ECO:0000259" key="1">
    <source>
        <dbReference type="PROSITE" id="PS50206"/>
    </source>
</evidence>
<dbReference type="InterPro" id="IPR036873">
    <property type="entry name" value="Rhodanese-like_dom_sf"/>
</dbReference>
<dbReference type="CDD" id="cd01446">
    <property type="entry name" value="DSP_MapKP"/>
    <property type="match status" value="1"/>
</dbReference>
<name>A0ABN9BPU5_9NEOB</name>
<dbReference type="Pfam" id="PF00581">
    <property type="entry name" value="Rhodanese"/>
    <property type="match status" value="1"/>
</dbReference>
<dbReference type="PRINTS" id="PR01764">
    <property type="entry name" value="MAPKPHPHTASE"/>
</dbReference>
<comment type="caution">
    <text evidence="2">The sequence shown here is derived from an EMBL/GenBank/DDBJ whole genome shotgun (WGS) entry which is preliminary data.</text>
</comment>
<protein>
    <recommendedName>
        <fullName evidence="1">Rhodanese domain-containing protein</fullName>
    </recommendedName>
</protein>
<organism evidence="2 3">
    <name type="scientific">Staurois parvus</name>
    <dbReference type="NCBI Taxonomy" id="386267"/>
    <lineage>
        <taxon>Eukaryota</taxon>
        <taxon>Metazoa</taxon>
        <taxon>Chordata</taxon>
        <taxon>Craniata</taxon>
        <taxon>Vertebrata</taxon>
        <taxon>Euteleostomi</taxon>
        <taxon>Amphibia</taxon>
        <taxon>Batrachia</taxon>
        <taxon>Anura</taxon>
        <taxon>Neobatrachia</taxon>
        <taxon>Ranoidea</taxon>
        <taxon>Ranidae</taxon>
        <taxon>Staurois</taxon>
    </lineage>
</organism>
<dbReference type="SMART" id="SM00450">
    <property type="entry name" value="RHOD"/>
    <property type="match status" value="1"/>
</dbReference>
<dbReference type="EMBL" id="CATNWA010005268">
    <property type="protein sequence ID" value="CAI9549702.1"/>
    <property type="molecule type" value="Genomic_DNA"/>
</dbReference>
<keyword evidence="3" id="KW-1185">Reference proteome</keyword>
<dbReference type="Proteomes" id="UP001162483">
    <property type="component" value="Unassembled WGS sequence"/>
</dbReference>
<dbReference type="SUPFAM" id="SSF52821">
    <property type="entry name" value="Rhodanese/Cell cycle control phosphatase"/>
    <property type="match status" value="1"/>
</dbReference>
<accession>A0ABN9BPU5</accession>
<sequence>MVNMEISGMDCSTMKALLADRPHKVLILDCRSFFSFSSAHIIGSSNVRFSTIVKRRAKGSMGLEHIIPNEEQRARLIAGLYEAVLLLDDRTYELDTIRKDSTMMLAVSALCRDPRGSRIFFLKGGYEAFSSEYPEFCNKCSPPVGLSLPLSANSVPGSADSNCTPCGTPLYDQVSIPLCCKS</sequence>
<gene>
    <name evidence="2" type="ORF">SPARVUS_LOCUS3392362</name>
</gene>
<proteinExistence type="predicted"/>
<dbReference type="PROSITE" id="PS50206">
    <property type="entry name" value="RHODANESE_3"/>
    <property type="match status" value="1"/>
</dbReference>
<evidence type="ECO:0000313" key="2">
    <source>
        <dbReference type="EMBL" id="CAI9549702.1"/>
    </source>
</evidence>
<dbReference type="InterPro" id="IPR008343">
    <property type="entry name" value="MKP"/>
</dbReference>
<reference evidence="2" key="1">
    <citation type="submission" date="2023-05" db="EMBL/GenBank/DDBJ databases">
        <authorList>
            <person name="Stuckert A."/>
        </authorList>
    </citation>
    <scope>NUCLEOTIDE SEQUENCE</scope>
</reference>
<evidence type="ECO:0000313" key="3">
    <source>
        <dbReference type="Proteomes" id="UP001162483"/>
    </source>
</evidence>
<dbReference type="Gene3D" id="3.40.250.10">
    <property type="entry name" value="Rhodanese-like domain"/>
    <property type="match status" value="1"/>
</dbReference>
<feature type="domain" description="Rhodanese" evidence="1">
    <location>
        <begin position="21"/>
        <end position="138"/>
    </location>
</feature>